<dbReference type="SUPFAM" id="SSF109604">
    <property type="entry name" value="HD-domain/PDEase-like"/>
    <property type="match status" value="1"/>
</dbReference>
<dbReference type="STRING" id="349124.Hhal_2207"/>
<dbReference type="Pfam" id="PF08668">
    <property type="entry name" value="HDOD"/>
    <property type="match status" value="1"/>
</dbReference>
<dbReference type="HOGENOM" id="CLU_048246_4_0_6"/>
<reference evidence="3" key="1">
    <citation type="submission" date="2006-12" db="EMBL/GenBank/DDBJ databases">
        <title>Complete sequence of Halorhodospira halophila SL1.</title>
        <authorList>
            <consortium name="US DOE Joint Genome Institute"/>
            <person name="Copeland A."/>
            <person name="Lucas S."/>
            <person name="Lapidus A."/>
            <person name="Barry K."/>
            <person name="Detter J.C."/>
            <person name="Glavina del Rio T."/>
            <person name="Hammon N."/>
            <person name="Israni S."/>
            <person name="Dalin E."/>
            <person name="Tice H."/>
            <person name="Pitluck S."/>
            <person name="Saunders E."/>
            <person name="Brettin T."/>
            <person name="Bruce D."/>
            <person name="Han C."/>
            <person name="Tapia R."/>
            <person name="Schmutz J."/>
            <person name="Larimer F."/>
            <person name="Land M."/>
            <person name="Hauser L."/>
            <person name="Kyrpides N."/>
            <person name="Mikhailova N."/>
            <person name="Hoff W."/>
            <person name="Richardson P."/>
        </authorList>
    </citation>
    <scope>NUCLEOTIDE SEQUENCE [LARGE SCALE GENOMIC DNA]</scope>
    <source>
        <strain evidence="3">DSM 244 / SL1</strain>
    </source>
</reference>
<dbReference type="OrthoDB" id="9770715at2"/>
<dbReference type="Proteomes" id="UP000000647">
    <property type="component" value="Chromosome"/>
</dbReference>
<dbReference type="AlphaFoldDB" id="A1WZ59"/>
<evidence type="ECO:0000313" key="3">
    <source>
        <dbReference type="Proteomes" id="UP000000647"/>
    </source>
</evidence>
<name>A1WZ59_HALHL</name>
<reference evidence="2 3" key="2">
    <citation type="journal article" date="2013" name="Stand. Genomic Sci.">
        <title>Complete genome sequence of Halorhodospira halophila SL1.</title>
        <authorList>
            <person name="Challacombe J.F."/>
            <person name="Majid S."/>
            <person name="Deole R."/>
            <person name="Brettin T.S."/>
            <person name="Bruce D."/>
            <person name="Delano S.F."/>
            <person name="Detter J.C."/>
            <person name="Gleasner C.D."/>
            <person name="Han C.S."/>
            <person name="Misra M."/>
            <person name="Reitenga K.G."/>
            <person name="Mikhailova N."/>
            <person name="Woyke T."/>
            <person name="Pitluck S."/>
            <person name="Nolan M."/>
            <person name="Land M.L."/>
            <person name="Saunders E."/>
            <person name="Tapia R."/>
            <person name="Lapidus A."/>
            <person name="Ivanova N."/>
            <person name="Hoff W.D."/>
        </authorList>
    </citation>
    <scope>NUCLEOTIDE SEQUENCE [LARGE SCALE GENOMIC DNA]</scope>
    <source>
        <strain evidence="3">DSM 244 / SL1</strain>
    </source>
</reference>
<dbReference type="InterPro" id="IPR052340">
    <property type="entry name" value="RNase_Y/CdgJ"/>
</dbReference>
<evidence type="ECO:0000259" key="1">
    <source>
        <dbReference type="PROSITE" id="PS51833"/>
    </source>
</evidence>
<proteinExistence type="predicted"/>
<keyword evidence="3" id="KW-1185">Reference proteome</keyword>
<dbReference type="eggNOG" id="COG1639">
    <property type="taxonomic scope" value="Bacteria"/>
</dbReference>
<dbReference type="RefSeq" id="WP_011814993.1">
    <property type="nucleotide sequence ID" value="NC_008789.1"/>
</dbReference>
<dbReference type="PANTHER" id="PTHR33525">
    <property type="match status" value="1"/>
</dbReference>
<dbReference type="PROSITE" id="PS51833">
    <property type="entry name" value="HDOD"/>
    <property type="match status" value="1"/>
</dbReference>
<dbReference type="Gene3D" id="1.10.3210.10">
    <property type="entry name" value="Hypothetical protein af1432"/>
    <property type="match status" value="1"/>
</dbReference>
<organism evidence="2 3">
    <name type="scientific">Halorhodospira halophila (strain DSM 244 / SL1)</name>
    <name type="common">Ectothiorhodospira halophila (strain DSM 244 / SL1)</name>
    <dbReference type="NCBI Taxonomy" id="349124"/>
    <lineage>
        <taxon>Bacteria</taxon>
        <taxon>Pseudomonadati</taxon>
        <taxon>Pseudomonadota</taxon>
        <taxon>Gammaproteobacteria</taxon>
        <taxon>Chromatiales</taxon>
        <taxon>Ectothiorhodospiraceae</taxon>
        <taxon>Halorhodospira</taxon>
    </lineage>
</organism>
<feature type="domain" description="HDOD" evidence="1">
    <location>
        <begin position="19"/>
        <end position="216"/>
    </location>
</feature>
<dbReference type="KEGG" id="hha:Hhal_2207"/>
<dbReference type="PANTHER" id="PTHR33525:SF3">
    <property type="entry name" value="RIBONUCLEASE Y"/>
    <property type="match status" value="1"/>
</dbReference>
<dbReference type="EMBL" id="CP000544">
    <property type="protein sequence ID" value="ABM62971.1"/>
    <property type="molecule type" value="Genomic_DNA"/>
</dbReference>
<sequence length="281" mass="30865">MGNAERVATLERLGDANTLPALPYVAHDILVATSHNEVNISDVAETLAREPGLAARIVAIANYAFFSRRETVYSLEQAIMRIGLNRVRVLATSLLLNDIFQTGQCPHFQLQRYWHEALGTAFCAARLAPHSAPRENRDAAYLGGVLHSIGLLLLVHVFPQTMDEVLAEHEADPERSLAGMTHRALGCDYGEAGALLLREWSIPEAIVVAAGHTHRERYQGAHADLVTTIRFANEWLQRGFDPEQCADAPPIPQGKLERIGNACREEYEALAAFAQLLSGEA</sequence>
<dbReference type="InterPro" id="IPR013976">
    <property type="entry name" value="HDOD"/>
</dbReference>
<evidence type="ECO:0000313" key="2">
    <source>
        <dbReference type="EMBL" id="ABM62971.1"/>
    </source>
</evidence>
<gene>
    <name evidence="2" type="ordered locus">Hhal_2207</name>
</gene>
<protein>
    <submittedName>
        <fullName evidence="2">Putative signal transduction protein</fullName>
    </submittedName>
</protein>
<accession>A1WZ59</accession>